<organism evidence="2 3">
    <name type="scientific">Portunus trituberculatus</name>
    <name type="common">Swimming crab</name>
    <name type="synonym">Neptunus trituberculatus</name>
    <dbReference type="NCBI Taxonomy" id="210409"/>
    <lineage>
        <taxon>Eukaryota</taxon>
        <taxon>Metazoa</taxon>
        <taxon>Ecdysozoa</taxon>
        <taxon>Arthropoda</taxon>
        <taxon>Crustacea</taxon>
        <taxon>Multicrustacea</taxon>
        <taxon>Malacostraca</taxon>
        <taxon>Eumalacostraca</taxon>
        <taxon>Eucarida</taxon>
        <taxon>Decapoda</taxon>
        <taxon>Pleocyemata</taxon>
        <taxon>Brachyura</taxon>
        <taxon>Eubrachyura</taxon>
        <taxon>Portunoidea</taxon>
        <taxon>Portunidae</taxon>
        <taxon>Portuninae</taxon>
        <taxon>Portunus</taxon>
    </lineage>
</organism>
<feature type="compositionally biased region" description="Low complexity" evidence="1">
    <location>
        <begin position="59"/>
        <end position="68"/>
    </location>
</feature>
<gene>
    <name evidence="2" type="ORF">E2C01_001472</name>
</gene>
<dbReference type="EMBL" id="VSRR010000047">
    <property type="protein sequence ID" value="MPC08877.1"/>
    <property type="molecule type" value="Genomic_DNA"/>
</dbReference>
<feature type="region of interest" description="Disordered" evidence="1">
    <location>
        <begin position="44"/>
        <end position="80"/>
    </location>
</feature>
<dbReference type="Proteomes" id="UP000324222">
    <property type="component" value="Unassembled WGS sequence"/>
</dbReference>
<protein>
    <submittedName>
        <fullName evidence="2">Uncharacterized protein</fullName>
    </submittedName>
</protein>
<evidence type="ECO:0000313" key="2">
    <source>
        <dbReference type="EMBL" id="MPC08877.1"/>
    </source>
</evidence>
<comment type="caution">
    <text evidence="2">The sequence shown here is derived from an EMBL/GenBank/DDBJ whole genome shotgun (WGS) entry which is preliminary data.</text>
</comment>
<dbReference type="AlphaFoldDB" id="A0A5B7CH93"/>
<name>A0A5B7CH93_PORTR</name>
<keyword evidence="3" id="KW-1185">Reference proteome</keyword>
<reference evidence="2 3" key="1">
    <citation type="submission" date="2019-05" db="EMBL/GenBank/DDBJ databases">
        <title>Another draft genome of Portunus trituberculatus and its Hox gene families provides insights of decapod evolution.</title>
        <authorList>
            <person name="Jeong J.-H."/>
            <person name="Song I."/>
            <person name="Kim S."/>
            <person name="Choi T."/>
            <person name="Kim D."/>
            <person name="Ryu S."/>
            <person name="Kim W."/>
        </authorList>
    </citation>
    <scope>NUCLEOTIDE SEQUENCE [LARGE SCALE GENOMIC DNA]</scope>
    <source>
        <tissue evidence="2">Muscle</tissue>
    </source>
</reference>
<evidence type="ECO:0000256" key="1">
    <source>
        <dbReference type="SAM" id="MobiDB-lite"/>
    </source>
</evidence>
<proteinExistence type="predicted"/>
<evidence type="ECO:0000313" key="3">
    <source>
        <dbReference type="Proteomes" id="UP000324222"/>
    </source>
</evidence>
<accession>A0A5B7CH93</accession>
<sequence length="106" mass="11773">MSRHNTQWSLVVPDKDRFEIDTLFMKEVTSPHCQPPSLFFLLGEPSLATRPDPPRPQCSPSLLPAPSSATPPIPDGEDLTNNEKAVFWKLSEDSIINATCGMSHEK</sequence>